<evidence type="ECO:0000313" key="2">
    <source>
        <dbReference type="Proteomes" id="UP000286415"/>
    </source>
</evidence>
<name>A0A3R7F9F5_CLOSI</name>
<reference evidence="1 2" key="1">
    <citation type="journal article" date="2018" name="Biotechnol. Adv.">
        <title>Improved genomic resources and new bioinformatic workflow for the carcinogenic parasite Clonorchis sinensis: Biotechnological implications.</title>
        <authorList>
            <person name="Wang D."/>
            <person name="Korhonen P.K."/>
            <person name="Gasser R.B."/>
            <person name="Young N.D."/>
        </authorList>
    </citation>
    <scope>NUCLEOTIDE SEQUENCE [LARGE SCALE GENOMIC DNA]</scope>
    <source>
        <strain evidence="1">Cs-k2</strain>
    </source>
</reference>
<proteinExistence type="predicted"/>
<dbReference type="OrthoDB" id="446168at2759"/>
<dbReference type="EMBL" id="NIRI02000056">
    <property type="protein sequence ID" value="KAG5444744.1"/>
    <property type="molecule type" value="Genomic_DNA"/>
</dbReference>
<protein>
    <submittedName>
        <fullName evidence="1">Uncharacterized protein</fullName>
    </submittedName>
</protein>
<accession>A0A3R7F9F5</accession>
<sequence>MHGSSRQPFMETKENYNNRVYRAMMEGSEPRKSMSYSSSVPLMDSPGGISTLEALEAGREIVGSTSVTNLVLPHSTTTGRGELRRRLAVYSYPSTGVCIQFPHKGYKSGSDTVDRQVLPTFLKRDKVKSTFQTKKNDQLGTPVCAVKMEYLHHHRGARRPKWLERELTDRKVRGSNPTSASRLPLSWLGQPGSIPALVQPSGGMASSASRLANWRQLYPFSCSTLSVPSCHAIRRKHEGWDTARLPKPRQGKSRGRGRVRTTDLPLYRTIKSECRSPKISRSCFTVCAKYRSSGWLGKMKCNHARKAKGEQSDQEQRDPVLRVIVLRGGLGAIWIETDNTNAVDIDYQPYLSASPTRRSGDHALPILEDE</sequence>
<organism evidence="1 2">
    <name type="scientific">Clonorchis sinensis</name>
    <name type="common">Chinese liver fluke</name>
    <dbReference type="NCBI Taxonomy" id="79923"/>
    <lineage>
        <taxon>Eukaryota</taxon>
        <taxon>Metazoa</taxon>
        <taxon>Spiralia</taxon>
        <taxon>Lophotrochozoa</taxon>
        <taxon>Platyhelminthes</taxon>
        <taxon>Trematoda</taxon>
        <taxon>Digenea</taxon>
        <taxon>Opisthorchiida</taxon>
        <taxon>Opisthorchiata</taxon>
        <taxon>Opisthorchiidae</taxon>
        <taxon>Clonorchis</taxon>
    </lineage>
</organism>
<dbReference type="InParanoid" id="A0A3R7F9F5"/>
<keyword evidence="2" id="KW-1185">Reference proteome</keyword>
<dbReference type="AlphaFoldDB" id="A0A3R7F9F5"/>
<reference evidence="1 2" key="2">
    <citation type="journal article" date="2021" name="Genomics">
        <title>High-quality reference genome for Clonorchis sinensis.</title>
        <authorList>
            <person name="Young N.D."/>
            <person name="Stroehlein A.J."/>
            <person name="Kinkar L."/>
            <person name="Wang T."/>
            <person name="Sohn W.M."/>
            <person name="Chang B.C.H."/>
            <person name="Kaur P."/>
            <person name="Weisz D."/>
            <person name="Dudchenko O."/>
            <person name="Aiden E.L."/>
            <person name="Korhonen P.K."/>
            <person name="Gasser R.B."/>
        </authorList>
    </citation>
    <scope>NUCLEOTIDE SEQUENCE [LARGE SCALE GENOMIC DNA]</scope>
    <source>
        <strain evidence="1">Cs-k2</strain>
    </source>
</reference>
<dbReference type="Proteomes" id="UP000286415">
    <property type="component" value="Unassembled WGS sequence"/>
</dbReference>
<evidence type="ECO:0000313" key="1">
    <source>
        <dbReference type="EMBL" id="KAG5444744.1"/>
    </source>
</evidence>
<comment type="caution">
    <text evidence="1">The sequence shown here is derived from an EMBL/GenBank/DDBJ whole genome shotgun (WGS) entry which is preliminary data.</text>
</comment>
<gene>
    <name evidence="1" type="ORF">CSKR_113850</name>
</gene>